<evidence type="ECO:0000256" key="3">
    <source>
        <dbReference type="ARBA" id="ARBA00022729"/>
    </source>
</evidence>
<dbReference type="PANTHER" id="PTHR30024:SF47">
    <property type="entry name" value="TAURINE-BINDING PERIPLASMIC PROTEIN"/>
    <property type="match status" value="1"/>
</dbReference>
<dbReference type="Proteomes" id="UP000196655">
    <property type="component" value="Unassembled WGS sequence"/>
</dbReference>
<evidence type="ECO:0000313" key="6">
    <source>
        <dbReference type="Proteomes" id="UP000196655"/>
    </source>
</evidence>
<gene>
    <name evidence="5" type="ORF">BWR60_00865</name>
</gene>
<dbReference type="SUPFAM" id="SSF53850">
    <property type="entry name" value="Periplasmic binding protein-like II"/>
    <property type="match status" value="1"/>
</dbReference>
<feature type="signal peptide" evidence="4">
    <location>
        <begin position="1"/>
        <end position="33"/>
    </location>
</feature>
<comment type="caution">
    <text evidence="5">The sequence shown here is derived from an EMBL/GenBank/DDBJ whole genome shotgun (WGS) entry which is preliminary data.</text>
</comment>
<evidence type="ECO:0000256" key="2">
    <source>
        <dbReference type="ARBA" id="ARBA00010742"/>
    </source>
</evidence>
<reference evidence="6" key="1">
    <citation type="submission" date="2017-05" db="EMBL/GenBank/DDBJ databases">
        <authorList>
            <person name="Macchi M."/>
            <person name="Festa S."/>
            <person name="Coppotelli B.M."/>
            <person name="Morelli I.S."/>
        </authorList>
    </citation>
    <scope>NUCLEOTIDE SEQUENCE [LARGE SCALE GENOMIC DNA]</scope>
    <source>
        <strain evidence="6">I</strain>
    </source>
</reference>
<name>A0A211ZVE1_9PROT</name>
<dbReference type="Gene3D" id="3.40.190.10">
    <property type="entry name" value="Periplasmic binding protein-like II"/>
    <property type="match status" value="2"/>
</dbReference>
<keyword evidence="6" id="KW-1185">Reference proteome</keyword>
<dbReference type="PANTHER" id="PTHR30024">
    <property type="entry name" value="ALIPHATIC SULFONATES-BINDING PROTEIN-RELATED"/>
    <property type="match status" value="1"/>
</dbReference>
<dbReference type="OrthoDB" id="7431968at2"/>
<evidence type="ECO:0000256" key="1">
    <source>
        <dbReference type="ARBA" id="ARBA00004418"/>
    </source>
</evidence>
<dbReference type="EMBL" id="NHON01000001">
    <property type="protein sequence ID" value="OWJ69261.1"/>
    <property type="molecule type" value="Genomic_DNA"/>
</dbReference>
<organism evidence="5 6">
    <name type="scientific">Inquilinus limosus</name>
    <dbReference type="NCBI Taxonomy" id="171674"/>
    <lineage>
        <taxon>Bacteria</taxon>
        <taxon>Pseudomonadati</taxon>
        <taxon>Pseudomonadota</taxon>
        <taxon>Alphaproteobacteria</taxon>
        <taxon>Rhodospirillales</taxon>
        <taxon>Rhodospirillaceae</taxon>
        <taxon>Inquilinus</taxon>
    </lineage>
</organism>
<sequence length="357" mass="37749">MPARSCSSLCRRAALITGLALSLGIGVAGTARAEDLAARLAAAVPPGVRLVVAEQNDQASIPWTLSKVSEGVPYEAEFANFNGGPAVLEALISGGADIGYIGEAPLPIAIAAGVEDLVAVALSANPGTAGNYYVVAQPDSGIRSVADLRGRTVAYPPGTGRHMALASILHKAGLSLETDVKGVELAGAEVAPTFSSRAVDAAVVLGQQYFRIGEPPILADGRGHNWGWNIIVVHKTLLDDPAKTAAVADFVRRAVQFYNWQRANPDAWIQASYVGQQGLTFEQGKRLFENDGLGSYYRIDDRAAEVFQEIADGLKATGALKRDISIAPYLDPRFNDIVAWQNQADGVVPRDLVQPTH</sequence>
<proteinExistence type="inferred from homology"/>
<dbReference type="Pfam" id="PF12974">
    <property type="entry name" value="Phosphonate-bd"/>
    <property type="match status" value="1"/>
</dbReference>
<evidence type="ECO:0000256" key="4">
    <source>
        <dbReference type="SAM" id="SignalP"/>
    </source>
</evidence>
<comment type="similarity">
    <text evidence="2">Belongs to the bacterial solute-binding protein SsuA/TauA family.</text>
</comment>
<protein>
    <submittedName>
        <fullName evidence="5">ABC transporter substrate-binding protein</fullName>
    </submittedName>
</protein>
<dbReference type="GO" id="GO:0042597">
    <property type="term" value="C:periplasmic space"/>
    <property type="evidence" value="ECO:0007669"/>
    <property type="project" value="UniProtKB-SubCell"/>
</dbReference>
<comment type="subcellular location">
    <subcellularLocation>
        <location evidence="1">Periplasm</location>
    </subcellularLocation>
</comment>
<accession>A0A211ZVE1</accession>
<evidence type="ECO:0000313" key="5">
    <source>
        <dbReference type="EMBL" id="OWJ69261.1"/>
    </source>
</evidence>
<dbReference type="AlphaFoldDB" id="A0A211ZVE1"/>
<feature type="chain" id="PRO_5012645729" evidence="4">
    <location>
        <begin position="34"/>
        <end position="357"/>
    </location>
</feature>
<keyword evidence="3 4" id="KW-0732">Signal</keyword>